<dbReference type="PROSITE" id="PS51186">
    <property type="entry name" value="GNAT"/>
    <property type="match status" value="1"/>
</dbReference>
<keyword evidence="1 4" id="KW-0808">Transferase</keyword>
<accession>A0ABU3RZE4</accession>
<evidence type="ECO:0000256" key="2">
    <source>
        <dbReference type="ARBA" id="ARBA00023315"/>
    </source>
</evidence>
<dbReference type="InterPro" id="IPR000182">
    <property type="entry name" value="GNAT_dom"/>
</dbReference>
<feature type="domain" description="N-acetyltransferase" evidence="3">
    <location>
        <begin position="13"/>
        <end position="166"/>
    </location>
</feature>
<name>A0ABU3RZE4_9MICO</name>
<dbReference type="EMBL" id="JAWDIU010000007">
    <property type="protein sequence ID" value="MDU0328254.1"/>
    <property type="molecule type" value="Genomic_DNA"/>
</dbReference>
<evidence type="ECO:0000313" key="4">
    <source>
        <dbReference type="EMBL" id="MDU0328254.1"/>
    </source>
</evidence>
<organism evidence="4 5">
    <name type="scientific">Microbacterium algihabitans</name>
    <dbReference type="NCBI Taxonomy" id="3075992"/>
    <lineage>
        <taxon>Bacteria</taxon>
        <taxon>Bacillati</taxon>
        <taxon>Actinomycetota</taxon>
        <taxon>Actinomycetes</taxon>
        <taxon>Micrococcales</taxon>
        <taxon>Microbacteriaceae</taxon>
        <taxon>Microbacterium</taxon>
    </lineage>
</organism>
<evidence type="ECO:0000259" key="3">
    <source>
        <dbReference type="PROSITE" id="PS51186"/>
    </source>
</evidence>
<comment type="caution">
    <text evidence="4">The sequence shown here is derived from an EMBL/GenBank/DDBJ whole genome shotgun (WGS) entry which is preliminary data.</text>
</comment>
<evidence type="ECO:0000256" key="1">
    <source>
        <dbReference type="ARBA" id="ARBA00022679"/>
    </source>
</evidence>
<dbReference type="RefSeq" id="WP_316001937.1">
    <property type="nucleotide sequence ID" value="NZ_JAWDIU010000007.1"/>
</dbReference>
<keyword evidence="5" id="KW-1185">Reference proteome</keyword>
<dbReference type="SUPFAM" id="SSF55729">
    <property type="entry name" value="Acyl-CoA N-acyltransferases (Nat)"/>
    <property type="match status" value="1"/>
</dbReference>
<dbReference type="PANTHER" id="PTHR43072:SF23">
    <property type="entry name" value="UPF0039 PROTEIN C11D3.02C"/>
    <property type="match status" value="1"/>
</dbReference>
<dbReference type="Pfam" id="PF00583">
    <property type="entry name" value="Acetyltransf_1"/>
    <property type="match status" value="1"/>
</dbReference>
<protein>
    <submittedName>
        <fullName evidence="4">GNAT family N-acetyltransferase</fullName>
        <ecNumber evidence="4">2.3.1.-</ecNumber>
    </submittedName>
</protein>
<gene>
    <name evidence="4" type="ORF">RWH43_15965</name>
</gene>
<dbReference type="PANTHER" id="PTHR43072">
    <property type="entry name" value="N-ACETYLTRANSFERASE"/>
    <property type="match status" value="1"/>
</dbReference>
<proteinExistence type="predicted"/>
<dbReference type="GO" id="GO:0016746">
    <property type="term" value="F:acyltransferase activity"/>
    <property type="evidence" value="ECO:0007669"/>
    <property type="project" value="UniProtKB-KW"/>
</dbReference>
<evidence type="ECO:0000313" key="5">
    <source>
        <dbReference type="Proteomes" id="UP001256673"/>
    </source>
</evidence>
<dbReference type="Gene3D" id="3.40.630.30">
    <property type="match status" value="1"/>
</dbReference>
<reference evidence="4 5" key="1">
    <citation type="submission" date="2023-09" db="EMBL/GenBank/DDBJ databases">
        <title>Microbacterium fusihabitans sp. nov., Microbacterium phycihabitans sp. nov., and Microbacterium cervinum sp. nov., isolated from dried seaweeds of beach.</title>
        <authorList>
            <person name="Lee S.D."/>
        </authorList>
    </citation>
    <scope>NUCLEOTIDE SEQUENCE [LARGE SCALE GENOMIC DNA]</scope>
    <source>
        <strain evidence="4 5">KSW2-21</strain>
    </source>
</reference>
<keyword evidence="2 4" id="KW-0012">Acyltransferase</keyword>
<sequence length="175" mass="18907">MHDRRGVLLRVSVSLRPLAAADWPEVHRIYAEGIATGHATFETAPPATWEEFDGAKLAAHRLVAVSEDGVVAWAAVAAVSSRPVYRGVVEHSVYVEADARGRGIGHLLLDALIASTEAAGVWTIQSSIFADNHASLALHAHHGFRTVGVRERIARDVAGIWRDTVLIERRSPTVA</sequence>
<dbReference type="InterPro" id="IPR016181">
    <property type="entry name" value="Acyl_CoA_acyltransferase"/>
</dbReference>
<dbReference type="Proteomes" id="UP001256673">
    <property type="component" value="Unassembled WGS sequence"/>
</dbReference>
<dbReference type="EC" id="2.3.1.-" evidence="4"/>